<dbReference type="PANTHER" id="PTHR31376">
    <property type="entry name" value="OS09G0467300 PROTEIN-RELATED"/>
    <property type="match status" value="1"/>
</dbReference>
<keyword evidence="6 7" id="KW-0472">Membrane</keyword>
<keyword evidence="9" id="KW-1185">Reference proteome</keyword>
<keyword evidence="4 7" id="KW-0812">Transmembrane</keyword>
<evidence type="ECO:0008006" key="10">
    <source>
        <dbReference type="Google" id="ProtNLM"/>
    </source>
</evidence>
<comment type="caution">
    <text evidence="8">The sequence shown here is derived from an EMBL/GenBank/DDBJ whole genome shotgun (WGS) entry which is preliminary data.</text>
</comment>
<keyword evidence="5 7" id="KW-1133">Transmembrane helix</keyword>
<comment type="similarity">
    <text evidence="2">Belongs to the purine permeases (TC 2.A.7.14) family.</text>
</comment>
<dbReference type="Pfam" id="PF16913">
    <property type="entry name" value="PUNUT"/>
    <property type="match status" value="1"/>
</dbReference>
<dbReference type="GO" id="GO:0016020">
    <property type="term" value="C:membrane"/>
    <property type="evidence" value="ECO:0007669"/>
    <property type="project" value="UniProtKB-SubCell"/>
</dbReference>
<gene>
    <name evidence="8" type="ORF">CEPIT_LOCUS23167</name>
</gene>
<evidence type="ECO:0000256" key="6">
    <source>
        <dbReference type="ARBA" id="ARBA00023136"/>
    </source>
</evidence>
<name>A0AAV0E9W9_9ASTE</name>
<proteinExistence type="inferred from homology"/>
<keyword evidence="3" id="KW-0813">Transport</keyword>
<dbReference type="EMBL" id="CAMAPF010000915">
    <property type="protein sequence ID" value="CAH9120712.1"/>
    <property type="molecule type" value="Genomic_DNA"/>
</dbReference>
<evidence type="ECO:0000256" key="3">
    <source>
        <dbReference type="ARBA" id="ARBA00022448"/>
    </source>
</evidence>
<dbReference type="Proteomes" id="UP001152523">
    <property type="component" value="Unassembled WGS sequence"/>
</dbReference>
<dbReference type="GO" id="GO:0005345">
    <property type="term" value="F:purine nucleobase transmembrane transporter activity"/>
    <property type="evidence" value="ECO:0007669"/>
    <property type="project" value="UniProtKB-ARBA"/>
</dbReference>
<protein>
    <recommendedName>
        <fullName evidence="10">Reticulon-like protein</fullName>
    </recommendedName>
</protein>
<reference evidence="8" key="1">
    <citation type="submission" date="2022-07" db="EMBL/GenBank/DDBJ databases">
        <authorList>
            <person name="Macas J."/>
            <person name="Novak P."/>
            <person name="Neumann P."/>
        </authorList>
    </citation>
    <scope>NUCLEOTIDE SEQUENCE</scope>
</reference>
<accession>A0AAV0E9W9</accession>
<evidence type="ECO:0000313" key="8">
    <source>
        <dbReference type="EMBL" id="CAH9120712.1"/>
    </source>
</evidence>
<feature type="transmembrane region" description="Helical" evidence="7">
    <location>
        <begin position="55"/>
        <end position="73"/>
    </location>
</feature>
<evidence type="ECO:0000256" key="1">
    <source>
        <dbReference type="ARBA" id="ARBA00004370"/>
    </source>
</evidence>
<evidence type="ECO:0000256" key="7">
    <source>
        <dbReference type="SAM" id="Phobius"/>
    </source>
</evidence>
<evidence type="ECO:0000256" key="4">
    <source>
        <dbReference type="ARBA" id="ARBA00022692"/>
    </source>
</evidence>
<comment type="subcellular location">
    <subcellularLocation>
        <location evidence="1">Membrane</location>
    </subcellularLocation>
</comment>
<evidence type="ECO:0000313" key="9">
    <source>
        <dbReference type="Proteomes" id="UP001152523"/>
    </source>
</evidence>
<dbReference type="PANTHER" id="PTHR31376:SF2">
    <property type="entry name" value="PURINE PERMEASE 11-RELATED"/>
    <property type="match status" value="1"/>
</dbReference>
<dbReference type="InterPro" id="IPR030182">
    <property type="entry name" value="PUP_plant"/>
</dbReference>
<organism evidence="8 9">
    <name type="scientific">Cuscuta epithymum</name>
    <dbReference type="NCBI Taxonomy" id="186058"/>
    <lineage>
        <taxon>Eukaryota</taxon>
        <taxon>Viridiplantae</taxon>
        <taxon>Streptophyta</taxon>
        <taxon>Embryophyta</taxon>
        <taxon>Tracheophyta</taxon>
        <taxon>Spermatophyta</taxon>
        <taxon>Magnoliopsida</taxon>
        <taxon>eudicotyledons</taxon>
        <taxon>Gunneridae</taxon>
        <taxon>Pentapetalae</taxon>
        <taxon>asterids</taxon>
        <taxon>lamiids</taxon>
        <taxon>Solanales</taxon>
        <taxon>Convolvulaceae</taxon>
        <taxon>Cuscuteae</taxon>
        <taxon>Cuscuta</taxon>
        <taxon>Cuscuta subgen. Cuscuta</taxon>
    </lineage>
</organism>
<evidence type="ECO:0000256" key="5">
    <source>
        <dbReference type="ARBA" id="ARBA00022989"/>
    </source>
</evidence>
<dbReference type="GO" id="GO:0015211">
    <property type="term" value="F:purine nucleoside transmembrane transporter activity"/>
    <property type="evidence" value="ECO:0007669"/>
    <property type="project" value="InterPro"/>
</dbReference>
<sequence length="102" mass="11830">MQVYLSFIANCCCVVGLFGSGEWRSLKGEMNGFGKGKVSYVMTLVWIALSWQMDGVKFIALLLALWGFLSYLYQHHLDDSKPPSVVYRERMTKLLFIFYTKW</sequence>
<evidence type="ECO:0000256" key="2">
    <source>
        <dbReference type="ARBA" id="ARBA00006213"/>
    </source>
</evidence>
<dbReference type="AlphaFoldDB" id="A0AAV0E9W9"/>